<name>A0A0F9U2S3_9ZZZZ</name>
<reference evidence="1" key="1">
    <citation type="journal article" date="2015" name="Nature">
        <title>Complex archaea that bridge the gap between prokaryotes and eukaryotes.</title>
        <authorList>
            <person name="Spang A."/>
            <person name="Saw J.H."/>
            <person name="Jorgensen S.L."/>
            <person name="Zaremba-Niedzwiedzka K."/>
            <person name="Martijn J."/>
            <person name="Lind A.E."/>
            <person name="van Eijk R."/>
            <person name="Schleper C."/>
            <person name="Guy L."/>
            <person name="Ettema T.J."/>
        </authorList>
    </citation>
    <scope>NUCLEOTIDE SEQUENCE</scope>
</reference>
<dbReference type="AlphaFoldDB" id="A0A0F9U2S3"/>
<accession>A0A0F9U2S3</accession>
<organism evidence="1">
    <name type="scientific">marine sediment metagenome</name>
    <dbReference type="NCBI Taxonomy" id="412755"/>
    <lineage>
        <taxon>unclassified sequences</taxon>
        <taxon>metagenomes</taxon>
        <taxon>ecological metagenomes</taxon>
    </lineage>
</organism>
<evidence type="ECO:0000313" key="1">
    <source>
        <dbReference type="EMBL" id="KKN47928.1"/>
    </source>
</evidence>
<sequence length="98" mass="11069">MRLQKTSGGIRVILDKPDDFFDGWLKQGISELGINEWDIRYVISRGDIYYDLGHAFREIKASVGAFDSDFNTEIEKFCPGIGGDQLKDLMKKFSGEAS</sequence>
<feature type="non-terminal residue" evidence="1">
    <location>
        <position position="98"/>
    </location>
</feature>
<gene>
    <name evidence="1" type="ORF">LCGC14_0658270</name>
</gene>
<dbReference type="EMBL" id="LAZR01001250">
    <property type="protein sequence ID" value="KKN47928.1"/>
    <property type="molecule type" value="Genomic_DNA"/>
</dbReference>
<comment type="caution">
    <text evidence="1">The sequence shown here is derived from an EMBL/GenBank/DDBJ whole genome shotgun (WGS) entry which is preliminary data.</text>
</comment>
<proteinExistence type="predicted"/>
<protein>
    <submittedName>
        <fullName evidence="1">Uncharacterized protein</fullName>
    </submittedName>
</protein>